<comment type="caution">
    <text evidence="2">The sequence shown here is derived from an EMBL/GenBank/DDBJ whole genome shotgun (WGS) entry which is preliminary data.</text>
</comment>
<keyword evidence="1" id="KW-1133">Transmembrane helix</keyword>
<accession>A0ABQ4NL62</accession>
<evidence type="ECO:0000313" key="3">
    <source>
        <dbReference type="Proteomes" id="UP000786693"/>
    </source>
</evidence>
<evidence type="ECO:0000256" key="1">
    <source>
        <dbReference type="SAM" id="Phobius"/>
    </source>
</evidence>
<dbReference type="Proteomes" id="UP000786693">
    <property type="component" value="Unassembled WGS sequence"/>
</dbReference>
<organism evidence="2 3">
    <name type="scientific">Jannaschia pagri</name>
    <dbReference type="NCBI Taxonomy" id="2829797"/>
    <lineage>
        <taxon>Bacteria</taxon>
        <taxon>Pseudomonadati</taxon>
        <taxon>Pseudomonadota</taxon>
        <taxon>Alphaproteobacteria</taxon>
        <taxon>Rhodobacterales</taxon>
        <taxon>Roseobacteraceae</taxon>
        <taxon>Jannaschia</taxon>
    </lineage>
</organism>
<feature type="transmembrane region" description="Helical" evidence="1">
    <location>
        <begin position="21"/>
        <end position="48"/>
    </location>
</feature>
<sequence length="91" mass="9628">MAWAKAVDELTSRCRQTRMTALGRIFAMATIPVIVLLLLLLGGTLYMLRAAHTAAEQDRPTGGLGEGIAAETAKADVDAVKEKADEITSNG</sequence>
<keyword evidence="1" id="KW-0812">Transmembrane</keyword>
<reference evidence="2 3" key="1">
    <citation type="submission" date="2021-05" db="EMBL/GenBank/DDBJ databases">
        <title>Bacteria Genome sequencing.</title>
        <authorList>
            <person name="Takabe Y."/>
            <person name="Nakajima Y."/>
            <person name="Suzuki S."/>
            <person name="Shiozaki T."/>
        </authorList>
    </citation>
    <scope>NUCLEOTIDE SEQUENCE [LARGE SCALE GENOMIC DNA]</scope>
    <source>
        <strain evidence="2 3">AI_62</strain>
    </source>
</reference>
<proteinExistence type="predicted"/>
<protein>
    <submittedName>
        <fullName evidence="2">Uncharacterized protein</fullName>
    </submittedName>
</protein>
<name>A0ABQ4NL62_9RHOB</name>
<keyword evidence="3" id="KW-1185">Reference proteome</keyword>
<evidence type="ECO:0000313" key="2">
    <source>
        <dbReference type="EMBL" id="GIT94842.1"/>
    </source>
</evidence>
<dbReference type="EMBL" id="BPFH01000002">
    <property type="protein sequence ID" value="GIT94842.1"/>
    <property type="molecule type" value="Genomic_DNA"/>
</dbReference>
<gene>
    <name evidence="2" type="ORF">JANAI62_14650</name>
</gene>
<keyword evidence="1" id="KW-0472">Membrane</keyword>